<dbReference type="PANTHER" id="PTHR30055:SF234">
    <property type="entry name" value="HTH-TYPE TRANSCRIPTIONAL REGULATOR BETI"/>
    <property type="match status" value="1"/>
</dbReference>
<keyword evidence="1" id="KW-0805">Transcription regulation</keyword>
<evidence type="ECO:0000313" key="6">
    <source>
        <dbReference type="EMBL" id="CAB4614009.1"/>
    </source>
</evidence>
<evidence type="ECO:0000259" key="4">
    <source>
        <dbReference type="PROSITE" id="PS50977"/>
    </source>
</evidence>
<dbReference type="InterPro" id="IPR001647">
    <property type="entry name" value="HTH_TetR"/>
</dbReference>
<dbReference type="InterPro" id="IPR025996">
    <property type="entry name" value="MT1864/Rv1816-like_C"/>
</dbReference>
<dbReference type="SUPFAM" id="SSF48498">
    <property type="entry name" value="Tetracyclin repressor-like, C-terminal domain"/>
    <property type="match status" value="1"/>
</dbReference>
<dbReference type="AlphaFoldDB" id="A0A6J6HQP4"/>
<dbReference type="Gene3D" id="1.10.357.10">
    <property type="entry name" value="Tetracycline Repressor, domain 2"/>
    <property type="match status" value="1"/>
</dbReference>
<dbReference type="Pfam" id="PF00440">
    <property type="entry name" value="TetR_N"/>
    <property type="match status" value="1"/>
</dbReference>
<evidence type="ECO:0000313" key="5">
    <source>
        <dbReference type="EMBL" id="CAB4542781.1"/>
    </source>
</evidence>
<feature type="domain" description="HTH tetR-type" evidence="4">
    <location>
        <begin position="14"/>
        <end position="75"/>
    </location>
</feature>
<reference evidence="6" key="1">
    <citation type="submission" date="2020-05" db="EMBL/GenBank/DDBJ databases">
        <authorList>
            <person name="Chiriac C."/>
            <person name="Salcher M."/>
            <person name="Ghai R."/>
            <person name="Kavagutti S V."/>
        </authorList>
    </citation>
    <scope>NUCLEOTIDE SEQUENCE</scope>
</reference>
<sequence>MDSAHSQQHTSDQAPLKSRLVDVATGLLIERRDVKRPTMRQIATAAGVAPGAAYRHFESQDDLFLAVVAKLFSDLEAALTKAIDSELDPTKSVRRFAHAFVIWGLENSGGYQLLFEQTDGNEVVVNTARPGLHMINRLAIMVAGNPTSTPLDLQKATLIWVAMHGVVSLRMHKTGMPWPNTIEGDVDHLLDALLNR</sequence>
<dbReference type="GO" id="GO:0000976">
    <property type="term" value="F:transcription cis-regulatory region binding"/>
    <property type="evidence" value="ECO:0007669"/>
    <property type="project" value="TreeGrafter"/>
</dbReference>
<organism evidence="6">
    <name type="scientific">freshwater metagenome</name>
    <dbReference type="NCBI Taxonomy" id="449393"/>
    <lineage>
        <taxon>unclassified sequences</taxon>
        <taxon>metagenomes</taxon>
        <taxon>ecological metagenomes</taxon>
    </lineage>
</organism>
<evidence type="ECO:0000256" key="3">
    <source>
        <dbReference type="ARBA" id="ARBA00023163"/>
    </source>
</evidence>
<name>A0A6J6HQP4_9ZZZZ</name>
<keyword evidence="2" id="KW-0238">DNA-binding</keyword>
<dbReference type="InterPro" id="IPR009057">
    <property type="entry name" value="Homeodomain-like_sf"/>
</dbReference>
<evidence type="ECO:0000256" key="2">
    <source>
        <dbReference type="ARBA" id="ARBA00023125"/>
    </source>
</evidence>
<dbReference type="PANTHER" id="PTHR30055">
    <property type="entry name" value="HTH-TYPE TRANSCRIPTIONAL REGULATOR RUTR"/>
    <property type="match status" value="1"/>
</dbReference>
<protein>
    <submittedName>
        <fullName evidence="6">Unannotated protein</fullName>
    </submittedName>
</protein>
<keyword evidence="3" id="KW-0804">Transcription</keyword>
<proteinExistence type="predicted"/>
<evidence type="ECO:0000256" key="1">
    <source>
        <dbReference type="ARBA" id="ARBA00023015"/>
    </source>
</evidence>
<dbReference type="Pfam" id="PF13305">
    <property type="entry name" value="TetR_C_33"/>
    <property type="match status" value="1"/>
</dbReference>
<dbReference type="InterPro" id="IPR050109">
    <property type="entry name" value="HTH-type_TetR-like_transc_reg"/>
</dbReference>
<dbReference type="GO" id="GO:0003700">
    <property type="term" value="F:DNA-binding transcription factor activity"/>
    <property type="evidence" value="ECO:0007669"/>
    <property type="project" value="TreeGrafter"/>
</dbReference>
<dbReference type="SUPFAM" id="SSF46689">
    <property type="entry name" value="Homeodomain-like"/>
    <property type="match status" value="1"/>
</dbReference>
<dbReference type="PROSITE" id="PS50977">
    <property type="entry name" value="HTH_TETR_2"/>
    <property type="match status" value="1"/>
</dbReference>
<dbReference type="EMBL" id="CAEZSH010000100">
    <property type="protein sequence ID" value="CAB4542781.1"/>
    <property type="molecule type" value="Genomic_DNA"/>
</dbReference>
<dbReference type="EMBL" id="CAEZUW010000079">
    <property type="protein sequence ID" value="CAB4614009.1"/>
    <property type="molecule type" value="Genomic_DNA"/>
</dbReference>
<gene>
    <name evidence="5" type="ORF">UFOPK1410_00790</name>
    <name evidence="6" type="ORF">UFOPK1855_00578</name>
</gene>
<dbReference type="InterPro" id="IPR036271">
    <property type="entry name" value="Tet_transcr_reg_TetR-rel_C_sf"/>
</dbReference>
<accession>A0A6J6HQP4</accession>